<dbReference type="Proteomes" id="UP000198847">
    <property type="component" value="Unassembled WGS sequence"/>
</dbReference>
<evidence type="ECO:0000313" key="2">
    <source>
        <dbReference type="Proteomes" id="UP000198847"/>
    </source>
</evidence>
<keyword evidence="2" id="KW-1185">Reference proteome</keyword>
<sequence>MIVSIKRYKIALVVCGVFILVLLLACAGLLHRNDYQSKADRSNSMQVNTTVAVDKTTPALSQDFFTEYRIERDRIRSERSELLQTSIKSAKNDETMQRAQEAVLKIIMEKQHESEIESLIKARGFSDALVFIWDNSVSVVIKAASLSRDEVVQIADIVSRVSGAKPENITISAKP</sequence>
<evidence type="ECO:0000313" key="1">
    <source>
        <dbReference type="EMBL" id="SEO26955.1"/>
    </source>
</evidence>
<dbReference type="Gene3D" id="1.10.287.4300">
    <property type="entry name" value="Stage III sporulation protein AH-like"/>
    <property type="match status" value="1"/>
</dbReference>
<gene>
    <name evidence="1" type="ORF">SAMN04490178_10133</name>
</gene>
<name>A0A1H8NBI4_9FIRM</name>
<reference evidence="1 2" key="1">
    <citation type="submission" date="2016-10" db="EMBL/GenBank/DDBJ databases">
        <authorList>
            <person name="de Groot N.N."/>
        </authorList>
    </citation>
    <scope>NUCLEOTIDE SEQUENCE [LARGE SCALE GENOMIC DNA]</scope>
    <source>
        <strain evidence="1 2">DSM 13305</strain>
    </source>
</reference>
<dbReference type="InterPro" id="IPR038503">
    <property type="entry name" value="SpoIIIAH_sf"/>
</dbReference>
<dbReference type="InterPro" id="IPR024232">
    <property type="entry name" value="SpoIIIAH"/>
</dbReference>
<dbReference type="RefSeq" id="WP_091743375.1">
    <property type="nucleotide sequence ID" value="NZ_FODY01000001.1"/>
</dbReference>
<accession>A0A1H8NBI4</accession>
<dbReference type="Pfam" id="PF12685">
    <property type="entry name" value="SpoIIIAH"/>
    <property type="match status" value="1"/>
</dbReference>
<organism evidence="1 2">
    <name type="scientific">Propionispora vibrioides</name>
    <dbReference type="NCBI Taxonomy" id="112903"/>
    <lineage>
        <taxon>Bacteria</taxon>
        <taxon>Bacillati</taxon>
        <taxon>Bacillota</taxon>
        <taxon>Negativicutes</taxon>
        <taxon>Selenomonadales</taxon>
        <taxon>Sporomusaceae</taxon>
        <taxon>Propionispora</taxon>
    </lineage>
</organism>
<dbReference type="PROSITE" id="PS51257">
    <property type="entry name" value="PROKAR_LIPOPROTEIN"/>
    <property type="match status" value="1"/>
</dbReference>
<dbReference type="EMBL" id="FODY01000001">
    <property type="protein sequence ID" value="SEO26955.1"/>
    <property type="molecule type" value="Genomic_DNA"/>
</dbReference>
<dbReference type="AlphaFoldDB" id="A0A1H8NBI4"/>
<dbReference type="OrthoDB" id="1680784at2"/>
<proteinExistence type="predicted"/>
<protein>
    <submittedName>
        <fullName evidence="1">Stage III sporulation protein AH</fullName>
    </submittedName>
</protein>
<dbReference type="STRING" id="112903.SAMN04490178_10133"/>